<accession>A0A816HW01</accession>
<proteinExistence type="predicted"/>
<sequence length="81" mass="9502">MLLLDANDHQLLQNFFDIEPNSRHITWARHIWKATKDQLIIDEDITLLQHRLLSTALIPTSDLLHKIINNINTKIQNSRIP</sequence>
<dbReference type="EMBL" id="CAJNOR010022191">
    <property type="protein sequence ID" value="CAF1691854.1"/>
    <property type="molecule type" value="Genomic_DNA"/>
</dbReference>
<protein>
    <submittedName>
        <fullName evidence="1">Uncharacterized protein</fullName>
    </submittedName>
</protein>
<evidence type="ECO:0000313" key="2">
    <source>
        <dbReference type="Proteomes" id="UP000663828"/>
    </source>
</evidence>
<gene>
    <name evidence="1" type="ORF">XAT740_LOCUS64385</name>
</gene>
<comment type="caution">
    <text evidence="1">The sequence shown here is derived from an EMBL/GenBank/DDBJ whole genome shotgun (WGS) entry which is preliminary data.</text>
</comment>
<evidence type="ECO:0000313" key="1">
    <source>
        <dbReference type="EMBL" id="CAF1691854.1"/>
    </source>
</evidence>
<organism evidence="1 2">
    <name type="scientific">Adineta ricciae</name>
    <name type="common">Rotifer</name>
    <dbReference type="NCBI Taxonomy" id="249248"/>
    <lineage>
        <taxon>Eukaryota</taxon>
        <taxon>Metazoa</taxon>
        <taxon>Spiralia</taxon>
        <taxon>Gnathifera</taxon>
        <taxon>Rotifera</taxon>
        <taxon>Eurotatoria</taxon>
        <taxon>Bdelloidea</taxon>
        <taxon>Adinetida</taxon>
        <taxon>Adinetidae</taxon>
        <taxon>Adineta</taxon>
    </lineage>
</organism>
<reference evidence="1" key="1">
    <citation type="submission" date="2021-02" db="EMBL/GenBank/DDBJ databases">
        <authorList>
            <person name="Nowell W R."/>
        </authorList>
    </citation>
    <scope>NUCLEOTIDE SEQUENCE</scope>
</reference>
<name>A0A816HW01_ADIRI</name>
<keyword evidence="2" id="KW-1185">Reference proteome</keyword>
<dbReference type="AlphaFoldDB" id="A0A816HW01"/>
<dbReference type="Proteomes" id="UP000663828">
    <property type="component" value="Unassembled WGS sequence"/>
</dbReference>